<feature type="region of interest" description="Disordered" evidence="1">
    <location>
        <begin position="1"/>
        <end position="23"/>
    </location>
</feature>
<comment type="caution">
    <text evidence="2">The sequence shown here is derived from an EMBL/GenBank/DDBJ whole genome shotgun (WGS) entry which is preliminary data.</text>
</comment>
<organism evidence="2 3">
    <name type="scientific">Aminobacter ciceronei</name>
    <dbReference type="NCBI Taxonomy" id="150723"/>
    <lineage>
        <taxon>Bacteria</taxon>
        <taxon>Pseudomonadati</taxon>
        <taxon>Pseudomonadota</taxon>
        <taxon>Alphaproteobacteria</taxon>
        <taxon>Hyphomicrobiales</taxon>
        <taxon>Phyllobacteriaceae</taxon>
        <taxon>Aminobacter</taxon>
    </lineage>
</organism>
<evidence type="ECO:0000313" key="3">
    <source>
        <dbReference type="Proteomes" id="UP000587524"/>
    </source>
</evidence>
<dbReference type="RefSeq" id="WP_182573422.1">
    <property type="nucleotide sequence ID" value="NZ_JACJHY010000002.1"/>
</dbReference>
<keyword evidence="3" id="KW-1185">Reference proteome</keyword>
<evidence type="ECO:0000313" key="2">
    <source>
        <dbReference type="EMBL" id="MBA9018574.1"/>
    </source>
</evidence>
<protein>
    <submittedName>
        <fullName evidence="2">Uncharacterized protein</fullName>
    </submittedName>
</protein>
<gene>
    <name evidence="2" type="ORF">HNQ97_000560</name>
</gene>
<feature type="compositionally biased region" description="Basic and acidic residues" evidence="1">
    <location>
        <begin position="1"/>
        <end position="11"/>
    </location>
</feature>
<sequence>MKMQDLGRKYSEPSVVSDKPSSEKYYPSIYLDKEQMSAAGLSRSQAGDELQMIAKVRVRSKSDSISGGGSVDLEIVEAAFEAAPEGKDTASILYGDD</sequence>
<name>A0ABR6C0T0_9HYPH</name>
<reference evidence="2 3" key="1">
    <citation type="submission" date="2020-08" db="EMBL/GenBank/DDBJ databases">
        <title>Genomic Encyclopedia of Type Strains, Phase IV (KMG-IV): sequencing the most valuable type-strain genomes for metagenomic binning, comparative biology and taxonomic classification.</title>
        <authorList>
            <person name="Goeker M."/>
        </authorList>
    </citation>
    <scope>NUCLEOTIDE SEQUENCE [LARGE SCALE GENOMIC DNA]</scope>
    <source>
        <strain evidence="2 3">DSM 17455</strain>
    </source>
</reference>
<proteinExistence type="predicted"/>
<dbReference type="EMBL" id="JACJHZ010000002">
    <property type="protein sequence ID" value="MBA9018574.1"/>
    <property type="molecule type" value="Genomic_DNA"/>
</dbReference>
<dbReference type="Proteomes" id="UP000587524">
    <property type="component" value="Unassembled WGS sequence"/>
</dbReference>
<accession>A0ABR6C0T0</accession>
<evidence type="ECO:0000256" key="1">
    <source>
        <dbReference type="SAM" id="MobiDB-lite"/>
    </source>
</evidence>